<gene>
    <name evidence="6" type="primary">PDZD7</name>
    <name evidence="6" type="synonym">LOC114647182</name>
</gene>
<dbReference type="CDD" id="cd07358">
    <property type="entry name" value="HN_PDZD7_like"/>
    <property type="match status" value="1"/>
</dbReference>
<sequence length="994" mass="109266">MARPPDSVRRDMTNGLNPSSQSGGTSTATRYLLRKQYRQQNGTPRGIRSSSPMGRVILINSPVEGGDESDAIQTVTVDKSADGRLGFSIRGGSEHGLGVFVSKVEDNSSAEQSGLSVGDKIMEVNGISMESITMSSAVKVLTGNNRLRMVVRRVGKVPGIRFSKEKTTWVDLVQKRLIVEEKGRLAYDNSSESGEKRIVHLYTTSDDYCLGFNIRGGKEFGLGIYISKVDPGGLADQNGIKVGDQVLAANGVSFEDISHSQAVEVLKSHTHVMLTVKEAGRYPAYKEMVAEYSWLSKLGNGFLSHSSQTSDSSSSISSYSSSTPLSSISGLSQMLIPNNFYPFTSEMVDVCISTEDSRRASTTEKIETAIQTDLQLPPASDFNDDTLERSVRLSTTETSRTLGATVLLKDTVIRTESFKETTRSRRRTFSVGDSSDEHLDSPKTALLLALSKPRKPIRRSQSHITLLEDKKKKKQKDLNPGGGTNLQRSKTFVSLFFKSGRIGRQKRQSSKDGKESGSGEGRSRSKSPPLRDDAIRDSERGRLFSLFGTQKEVSSSYHDGIPFSMPEQGLSLVEDMARKLLNEDEVSAVLRHCQHYISEREVEDLVRPLLVILDRPEKLLLLREIRTILSPTDLGRFDSMVIPFELEAYDILKNRTVRSPALRSSQSRTAPKRHLITPVPDYRGGFHLKAAQDYEKDRELMEEIEKLKLSGTEQDRQLYSRAFTPLEDVPVDAYSTNTRSYKSAGSKLQQSNWLLTDMVQTTALNATQKKTFTAIFDLPKREDALYSPTDKNPFPSENGMSTRKSELVKSKKEKGEKSKDTLYSVVNNPKKSRPSLSQIFGDTTSGAANLDSSHKVHSESVKDKAAEKELVNGHSAAASSGVNGTLEQGAAPPLQEYQLSTVAISKSKQSLGISISGGIESKVQPVVKIEKIFPGGAASTSAVLKAGYELVSVDGVSLQNVTHQQAVDIIRKAFSNKVQDPMLFVLKIPKSSDD</sequence>
<dbReference type="GO" id="GO:0007605">
    <property type="term" value="P:sensory perception of sound"/>
    <property type="evidence" value="ECO:0007669"/>
    <property type="project" value="TreeGrafter"/>
</dbReference>
<dbReference type="AlphaFoldDB" id="A0A8C4X4L0"/>
<name>A0A8C4X4L0_ERPCA</name>
<dbReference type="InterPro" id="IPR001478">
    <property type="entry name" value="PDZ"/>
</dbReference>
<dbReference type="GeneTree" id="ENSGT00950000183002"/>
<feature type="domain" description="PDZ" evidence="5">
    <location>
        <begin position="198"/>
        <end position="268"/>
    </location>
</feature>
<dbReference type="Proteomes" id="UP000694620">
    <property type="component" value="Chromosome 2"/>
</dbReference>
<reference evidence="6" key="1">
    <citation type="submission" date="2021-06" db="EMBL/GenBank/DDBJ databases">
        <authorList>
            <consortium name="Wellcome Sanger Institute Data Sharing"/>
        </authorList>
    </citation>
    <scope>NUCLEOTIDE SEQUENCE [LARGE SCALE GENOMIC DNA]</scope>
</reference>
<dbReference type="GO" id="GO:0032426">
    <property type="term" value="C:stereocilium tip"/>
    <property type="evidence" value="ECO:0007669"/>
    <property type="project" value="TreeGrafter"/>
</dbReference>
<feature type="domain" description="PDZ" evidence="5">
    <location>
        <begin position="74"/>
        <end position="141"/>
    </location>
</feature>
<dbReference type="GO" id="GO:0005886">
    <property type="term" value="C:plasma membrane"/>
    <property type="evidence" value="ECO:0007669"/>
    <property type="project" value="TreeGrafter"/>
</dbReference>
<dbReference type="CDD" id="cd10834">
    <property type="entry name" value="PDZ2_PDZD7-like"/>
    <property type="match status" value="1"/>
</dbReference>
<feature type="region of interest" description="Disordered" evidence="4">
    <location>
        <begin position="1"/>
        <end position="27"/>
    </location>
</feature>
<organism evidence="6 7">
    <name type="scientific">Erpetoichthys calabaricus</name>
    <name type="common">Rope fish</name>
    <name type="synonym">Calamoichthys calabaricus</name>
    <dbReference type="NCBI Taxonomy" id="27687"/>
    <lineage>
        <taxon>Eukaryota</taxon>
        <taxon>Metazoa</taxon>
        <taxon>Chordata</taxon>
        <taxon>Craniata</taxon>
        <taxon>Vertebrata</taxon>
        <taxon>Euteleostomi</taxon>
        <taxon>Actinopterygii</taxon>
        <taxon>Polypteriformes</taxon>
        <taxon>Polypteridae</taxon>
        <taxon>Erpetoichthys</taxon>
    </lineage>
</organism>
<evidence type="ECO:0000256" key="1">
    <source>
        <dbReference type="ARBA" id="ARBA00004316"/>
    </source>
</evidence>
<dbReference type="Gene3D" id="2.30.42.10">
    <property type="match status" value="3"/>
</dbReference>
<dbReference type="InterPro" id="IPR051844">
    <property type="entry name" value="USH2_Complex_Protein"/>
</dbReference>
<feature type="domain" description="PDZ" evidence="5">
    <location>
        <begin position="901"/>
        <end position="973"/>
    </location>
</feature>
<dbReference type="Gene3D" id="1.20.1160.20">
    <property type="match status" value="1"/>
</dbReference>
<dbReference type="CDD" id="cd10833">
    <property type="entry name" value="PDZ1_PDZD7-like"/>
    <property type="match status" value="1"/>
</dbReference>
<dbReference type="GO" id="GO:0005929">
    <property type="term" value="C:cilium"/>
    <property type="evidence" value="ECO:0007669"/>
    <property type="project" value="TreeGrafter"/>
</dbReference>
<accession>A0A8C4X4L0</accession>
<feature type="region of interest" description="Disordered" evidence="4">
    <location>
        <begin position="784"/>
        <end position="821"/>
    </location>
</feature>
<feature type="compositionally biased region" description="Basic and acidic residues" evidence="4">
    <location>
        <begin position="509"/>
        <end position="534"/>
    </location>
</feature>
<protein>
    <submittedName>
        <fullName evidence="6">PDZ domain containing 7a</fullName>
    </submittedName>
</protein>
<dbReference type="CDD" id="cd06751">
    <property type="entry name" value="PDZ3_PDZD7-like"/>
    <property type="match status" value="1"/>
</dbReference>
<comment type="subcellular location">
    <subcellularLocation>
        <location evidence="1">Cell projection</location>
    </subcellularLocation>
</comment>
<feature type="compositionally biased region" description="Polar residues" evidence="4">
    <location>
        <begin position="14"/>
        <end position="27"/>
    </location>
</feature>
<evidence type="ECO:0000313" key="7">
    <source>
        <dbReference type="Proteomes" id="UP000694620"/>
    </source>
</evidence>
<dbReference type="PANTHER" id="PTHR23116:SF29">
    <property type="entry name" value="PDZ DOMAIN-CONTAINING PROTEIN 7"/>
    <property type="match status" value="1"/>
</dbReference>
<dbReference type="GO" id="GO:0002142">
    <property type="term" value="C:stereocilia ankle link complex"/>
    <property type="evidence" value="ECO:0007669"/>
    <property type="project" value="TreeGrafter"/>
</dbReference>
<keyword evidence="3" id="KW-0966">Cell projection</keyword>
<feature type="compositionally biased region" description="Basic residues" evidence="4">
    <location>
        <begin position="452"/>
        <end position="461"/>
    </location>
</feature>
<feature type="region of interest" description="Disordered" evidence="4">
    <location>
        <begin position="502"/>
        <end position="534"/>
    </location>
</feature>
<proteinExistence type="predicted"/>
<dbReference type="FunFam" id="2.30.42.10:FF:000090">
    <property type="entry name" value="PDZ domain containing 7"/>
    <property type="match status" value="1"/>
</dbReference>
<feature type="compositionally biased region" description="Basic and acidic residues" evidence="4">
    <location>
        <begin position="1"/>
        <end position="12"/>
    </location>
</feature>
<dbReference type="SUPFAM" id="SSF50156">
    <property type="entry name" value="PDZ domain-like"/>
    <property type="match status" value="3"/>
</dbReference>
<feature type="region of interest" description="Disordered" evidence="4">
    <location>
        <begin position="449"/>
        <end position="487"/>
    </location>
</feature>
<dbReference type="PANTHER" id="PTHR23116">
    <property type="entry name" value="PDZ DOMAIN CONTAINING WHIRLIN AND HARMONIN-RELATED"/>
    <property type="match status" value="1"/>
</dbReference>
<evidence type="ECO:0000256" key="3">
    <source>
        <dbReference type="ARBA" id="ARBA00023273"/>
    </source>
</evidence>
<keyword evidence="2" id="KW-0677">Repeat</keyword>
<evidence type="ECO:0000313" key="6">
    <source>
        <dbReference type="Ensembl" id="ENSECRP00000004374.1"/>
    </source>
</evidence>
<keyword evidence="7" id="KW-1185">Reference proteome</keyword>
<reference evidence="6" key="3">
    <citation type="submission" date="2025-09" db="UniProtKB">
        <authorList>
            <consortium name="Ensembl"/>
        </authorList>
    </citation>
    <scope>IDENTIFICATION</scope>
</reference>
<dbReference type="InterPro" id="IPR036034">
    <property type="entry name" value="PDZ_sf"/>
</dbReference>
<dbReference type="GO" id="GO:0060088">
    <property type="term" value="P:auditory receptor cell stereocilium organization"/>
    <property type="evidence" value="ECO:0007669"/>
    <property type="project" value="TreeGrafter"/>
</dbReference>
<feature type="compositionally biased region" description="Basic and acidic residues" evidence="4">
    <location>
        <begin position="803"/>
        <end position="820"/>
    </location>
</feature>
<dbReference type="PROSITE" id="PS50106">
    <property type="entry name" value="PDZ"/>
    <property type="match status" value="3"/>
</dbReference>
<evidence type="ECO:0000259" key="5">
    <source>
        <dbReference type="PROSITE" id="PS50106"/>
    </source>
</evidence>
<reference evidence="6" key="2">
    <citation type="submission" date="2025-08" db="UniProtKB">
        <authorList>
            <consortium name="Ensembl"/>
        </authorList>
    </citation>
    <scope>IDENTIFICATION</scope>
</reference>
<dbReference type="Ensembl" id="ENSECRT00000004442.1">
    <property type="protein sequence ID" value="ENSECRP00000004374.1"/>
    <property type="gene ID" value="ENSECRG00000002963.1"/>
</dbReference>
<dbReference type="SMART" id="SM00228">
    <property type="entry name" value="PDZ"/>
    <property type="match status" value="3"/>
</dbReference>
<dbReference type="FunFam" id="2.30.42.10:FF:000171">
    <property type="entry name" value="PDZ domain containing 7"/>
    <property type="match status" value="1"/>
</dbReference>
<evidence type="ECO:0000256" key="2">
    <source>
        <dbReference type="ARBA" id="ARBA00022737"/>
    </source>
</evidence>
<dbReference type="Pfam" id="PF00595">
    <property type="entry name" value="PDZ"/>
    <property type="match status" value="3"/>
</dbReference>
<dbReference type="FunFam" id="2.30.42.10:FF:000092">
    <property type="entry name" value="PDZ domain containing 7"/>
    <property type="match status" value="1"/>
</dbReference>
<evidence type="ECO:0000256" key="4">
    <source>
        <dbReference type="SAM" id="MobiDB-lite"/>
    </source>
</evidence>
<dbReference type="InterPro" id="IPR042786">
    <property type="entry name" value="PDZD7_HN-like"/>
</dbReference>